<keyword evidence="2" id="KW-1185">Reference proteome</keyword>
<protein>
    <submittedName>
        <fullName evidence="1">Uncharacterized protein</fullName>
    </submittedName>
</protein>
<gene>
    <name evidence="1" type="ORF">PSHT_12692</name>
</gene>
<sequence length="303" mass="33541">MPVARSPASLTSARGPSNVNTRLRAASQSSNGHEEEQEGDETALPDLQERISTPHCDAPRTLDDIQRQSNIVKNAIIQFGPDGLLRVDGTNYQDWTQELGEAALTILSDKDFYTKDLPDHPLQILARALLLASIAPSLRRDFLTLTNCYDIYVQIKARFQSSGWAAQLHAFSALHRVPCDLNSNLPQLAAHYKSLYARFIDSGIALTKDNLLALLLQSSIAPGSEFRNEFDHRLDNELAGNSHRPFSFDRYITILSSCQLRVNNKNSDRHTPLPAMYSSAPSPAPETDSEMISANATRPNFPG</sequence>
<proteinExistence type="predicted"/>
<dbReference type="VEuPathDB" id="FungiDB:PSTT_01433"/>
<accession>A0A2S4UV44</accession>
<dbReference type="OrthoDB" id="2513234at2759"/>
<dbReference type="VEuPathDB" id="FungiDB:PSHT_12692"/>
<evidence type="ECO:0000313" key="1">
    <source>
        <dbReference type="EMBL" id="POW01081.1"/>
    </source>
</evidence>
<dbReference type="Proteomes" id="UP000238274">
    <property type="component" value="Unassembled WGS sequence"/>
</dbReference>
<comment type="caution">
    <text evidence="1">The sequence shown here is derived from an EMBL/GenBank/DDBJ whole genome shotgun (WGS) entry which is preliminary data.</text>
</comment>
<name>A0A2S4UV44_9BASI</name>
<reference evidence="2" key="3">
    <citation type="journal article" date="2018" name="Mol. Plant Microbe Interact.">
        <title>Genome sequence resources for the wheat stripe rust pathogen (Puccinia striiformis f. sp. tritici) and the barley stripe rust pathogen (Puccinia striiformis f. sp. hordei).</title>
        <authorList>
            <person name="Xia C."/>
            <person name="Wang M."/>
            <person name="Yin C."/>
            <person name="Cornejo O.E."/>
            <person name="Hulbert S.H."/>
            <person name="Chen X."/>
        </authorList>
    </citation>
    <scope>NUCLEOTIDE SEQUENCE [LARGE SCALE GENOMIC DNA]</scope>
    <source>
        <strain evidence="2">93TX-2</strain>
    </source>
</reference>
<evidence type="ECO:0000313" key="2">
    <source>
        <dbReference type="Proteomes" id="UP000238274"/>
    </source>
</evidence>
<dbReference type="EMBL" id="PKSM01000238">
    <property type="protein sequence ID" value="POW01081.1"/>
    <property type="molecule type" value="Genomic_DNA"/>
</dbReference>
<reference evidence="1 2" key="1">
    <citation type="submission" date="2017-12" db="EMBL/GenBank/DDBJ databases">
        <title>Gene loss provides genomic basis for host adaptation in cereal stripe rust fungi.</title>
        <authorList>
            <person name="Xia C."/>
        </authorList>
    </citation>
    <scope>NUCLEOTIDE SEQUENCE [LARGE SCALE GENOMIC DNA]</scope>
    <source>
        <strain evidence="1 2">93TX-2</strain>
    </source>
</reference>
<reference evidence="2" key="2">
    <citation type="journal article" date="2018" name="BMC Genomics">
        <title>Genomic insights into host adaptation between the wheat stripe rust pathogen (Puccinia striiformis f. sp. tritici) and the barley stripe rust pathogen (Puccinia striiformis f. sp. hordei).</title>
        <authorList>
            <person name="Xia C."/>
            <person name="Wang M."/>
            <person name="Yin C."/>
            <person name="Cornejo O.E."/>
            <person name="Hulbert S.H."/>
            <person name="Chen X."/>
        </authorList>
    </citation>
    <scope>NUCLEOTIDE SEQUENCE [LARGE SCALE GENOMIC DNA]</scope>
    <source>
        <strain evidence="2">93TX-2</strain>
    </source>
</reference>
<organism evidence="1 2">
    <name type="scientific">Puccinia striiformis</name>
    <dbReference type="NCBI Taxonomy" id="27350"/>
    <lineage>
        <taxon>Eukaryota</taxon>
        <taxon>Fungi</taxon>
        <taxon>Dikarya</taxon>
        <taxon>Basidiomycota</taxon>
        <taxon>Pucciniomycotina</taxon>
        <taxon>Pucciniomycetes</taxon>
        <taxon>Pucciniales</taxon>
        <taxon>Pucciniaceae</taxon>
        <taxon>Puccinia</taxon>
    </lineage>
</organism>